<feature type="repeat" description="ANK" evidence="3">
    <location>
        <begin position="257"/>
        <end position="289"/>
    </location>
</feature>
<dbReference type="PROSITE" id="PS50297">
    <property type="entry name" value="ANK_REP_REGION"/>
    <property type="match status" value="3"/>
</dbReference>
<dbReference type="InterPro" id="IPR036770">
    <property type="entry name" value="Ankyrin_rpt-contain_sf"/>
</dbReference>
<reference evidence="5 6" key="1">
    <citation type="journal article" date="2015" name="Biol. Direct">
        <title>Babela massiliensis, a representative of a widespread bacterial phylum with unusual adaptations to parasitism in amoebae.</title>
        <authorList>
            <person name="Pagnier I."/>
            <person name="Yutin N."/>
            <person name="Croce O."/>
            <person name="Makarova K.S."/>
            <person name="Wolf Y.I."/>
            <person name="Benamar S."/>
            <person name="Raoult D."/>
            <person name="Koonin E.V."/>
            <person name="La Scola B."/>
        </authorList>
    </citation>
    <scope>NUCLEOTIDE SEQUENCE [LARGE SCALE GENOMIC DNA]</scope>
    <source>
        <strain evidence="6">BABL1</strain>
    </source>
</reference>
<evidence type="ECO:0000256" key="1">
    <source>
        <dbReference type="ARBA" id="ARBA00022737"/>
    </source>
</evidence>
<sequence>MKNTKIFRLSLLLSLCIATFCINSCQKDLQDLPDELKLHILAQNLKTTILNNDIFNPFKDIKIYLNLIFKINRTFRTLIPDLISKSKKIAIEHFTQDIDIKDEDDLKNQLLDILSFDLSKDKEELKDQELKAAKLIILALKLNLKINNEHIIFYLIRKNKDNYNLINLLKVILIYSTNIETINNKGQHPLIMAVHKGQKETIELLLNYGVDINLQDKQGNNSLIILLKNVFLDKNLVKEIAEIFIKNGINVNLKNNLGENALTIACKRGLLEIVKLLINNNADMYSLDPWGTSPLGSAIKHNRIDVAKFLIAHNKKSLKDSDYLHIAVENDRKDMVELLLDSTDININSHYNNRSALITACQNDFYNLAQFLCEKGANVNDRIYGFGFDTLLMIVVNAGNYRMVKLLIDFHVSINDQNLHGDTALIEATRIGNYNIIKLLLDSGANTRIKNNEKLTAELIAREYSDDNHKKIAQLLKDNASWICLLS</sequence>
<feature type="signal peptide" evidence="4">
    <location>
        <begin position="1"/>
        <end position="26"/>
    </location>
</feature>
<keyword evidence="2 3" id="KW-0040">ANK repeat</keyword>
<keyword evidence="1" id="KW-0677">Repeat</keyword>
<dbReference type="SMART" id="SM00248">
    <property type="entry name" value="ANK"/>
    <property type="match status" value="9"/>
</dbReference>
<evidence type="ECO:0000313" key="5">
    <source>
        <dbReference type="EMBL" id="CDK30210.1"/>
    </source>
</evidence>
<name>V6DF57_9BACT</name>
<dbReference type="STRING" id="673862.BABL1_gene_904"/>
<protein>
    <submittedName>
        <fullName evidence="5">Ankyrin repeats containing protein</fullName>
    </submittedName>
</protein>
<dbReference type="PANTHER" id="PTHR24173">
    <property type="entry name" value="ANKYRIN REPEAT CONTAINING"/>
    <property type="match status" value="1"/>
</dbReference>
<dbReference type="KEGG" id="dpb:BABL1_gene_904"/>
<gene>
    <name evidence="5" type="ORF">BABL1_gene_904</name>
</gene>
<evidence type="ECO:0000256" key="2">
    <source>
        <dbReference type="ARBA" id="ARBA00023043"/>
    </source>
</evidence>
<dbReference type="RefSeq" id="WP_023791062.1">
    <property type="nucleotide sequence ID" value="NC_023003.1"/>
</dbReference>
<dbReference type="PANTHER" id="PTHR24173:SF74">
    <property type="entry name" value="ANKYRIN REPEAT DOMAIN-CONTAINING PROTEIN 16"/>
    <property type="match status" value="1"/>
</dbReference>
<dbReference type="AlphaFoldDB" id="V6DF57"/>
<dbReference type="PROSITE" id="PS50088">
    <property type="entry name" value="ANK_REPEAT"/>
    <property type="match status" value="3"/>
</dbReference>
<feature type="repeat" description="ANK" evidence="3">
    <location>
        <begin position="420"/>
        <end position="452"/>
    </location>
</feature>
<dbReference type="EMBL" id="HG793133">
    <property type="protein sequence ID" value="CDK30210.1"/>
    <property type="molecule type" value="Genomic_DNA"/>
</dbReference>
<dbReference type="InterPro" id="IPR002110">
    <property type="entry name" value="Ankyrin_rpt"/>
</dbReference>
<proteinExistence type="predicted"/>
<dbReference type="Proteomes" id="UP000018769">
    <property type="component" value="Chromosome I"/>
</dbReference>
<dbReference type="HOGENOM" id="CLU_559829_0_0_7"/>
<feature type="repeat" description="ANK" evidence="3">
    <location>
        <begin position="185"/>
        <end position="217"/>
    </location>
</feature>
<keyword evidence="4" id="KW-0732">Signal</keyword>
<evidence type="ECO:0000313" key="6">
    <source>
        <dbReference type="Proteomes" id="UP000018769"/>
    </source>
</evidence>
<feature type="chain" id="PRO_5004744499" evidence="4">
    <location>
        <begin position="27"/>
        <end position="487"/>
    </location>
</feature>
<evidence type="ECO:0000256" key="4">
    <source>
        <dbReference type="SAM" id="SignalP"/>
    </source>
</evidence>
<keyword evidence="6" id="KW-1185">Reference proteome</keyword>
<organism evidence="5 6">
    <name type="scientific">Candidatus Babela massiliensis</name>
    <dbReference type="NCBI Taxonomy" id="673862"/>
    <lineage>
        <taxon>Bacteria</taxon>
        <taxon>Candidatus Babelota</taxon>
        <taxon>Candidatus Babeliae</taxon>
        <taxon>Candidatus Babeliales</taxon>
        <taxon>Candidatus Babeliaceae</taxon>
        <taxon>Candidatus Babela</taxon>
    </lineage>
</organism>
<dbReference type="eggNOG" id="COG0666">
    <property type="taxonomic scope" value="Bacteria"/>
</dbReference>
<dbReference type="SUPFAM" id="SSF48403">
    <property type="entry name" value="Ankyrin repeat"/>
    <property type="match status" value="1"/>
</dbReference>
<accession>V6DF57</accession>
<evidence type="ECO:0000256" key="3">
    <source>
        <dbReference type="PROSITE-ProRule" id="PRU00023"/>
    </source>
</evidence>
<dbReference type="Gene3D" id="1.25.40.20">
    <property type="entry name" value="Ankyrin repeat-containing domain"/>
    <property type="match status" value="3"/>
</dbReference>
<dbReference type="Pfam" id="PF12796">
    <property type="entry name" value="Ank_2"/>
    <property type="match status" value="4"/>
</dbReference>